<dbReference type="PANTHER" id="PTHR10774">
    <property type="entry name" value="EXTENDED SYNAPTOTAGMIN-RELATED"/>
    <property type="match status" value="1"/>
</dbReference>
<dbReference type="SMART" id="SM00239">
    <property type="entry name" value="C2"/>
    <property type="match status" value="1"/>
</dbReference>
<evidence type="ECO:0000313" key="2">
    <source>
        <dbReference type="EMBL" id="CAD9280929.1"/>
    </source>
</evidence>
<reference evidence="2" key="1">
    <citation type="submission" date="2021-01" db="EMBL/GenBank/DDBJ databases">
        <authorList>
            <person name="Corre E."/>
            <person name="Pelletier E."/>
            <person name="Niang G."/>
            <person name="Scheremetjew M."/>
            <person name="Finn R."/>
            <person name="Kale V."/>
            <person name="Holt S."/>
            <person name="Cochrane G."/>
            <person name="Meng A."/>
            <person name="Brown T."/>
            <person name="Cohen L."/>
        </authorList>
    </citation>
    <scope>NUCLEOTIDE SEQUENCE</scope>
    <source>
        <strain evidence="2">CCMP 410</strain>
    </source>
</reference>
<accession>A0A7S1UYY2</accession>
<dbReference type="AlphaFoldDB" id="A0A7S1UYY2"/>
<dbReference type="SUPFAM" id="SSF49562">
    <property type="entry name" value="C2 domain (Calcium/lipid-binding domain, CaLB)"/>
    <property type="match status" value="1"/>
</dbReference>
<dbReference type="InterPro" id="IPR045050">
    <property type="entry name" value="Synaptotagmin_plant"/>
</dbReference>
<dbReference type="GO" id="GO:0005783">
    <property type="term" value="C:endoplasmic reticulum"/>
    <property type="evidence" value="ECO:0007669"/>
    <property type="project" value="TreeGrafter"/>
</dbReference>
<dbReference type="PROSITE" id="PS50004">
    <property type="entry name" value="C2"/>
    <property type="match status" value="1"/>
</dbReference>
<dbReference type="PANTHER" id="PTHR10774:SF190">
    <property type="entry name" value="C2 CALCIUM_LIPID-BINDING ENDONUCLEASE_EXONUCLEASE_PHOSPHATASE-RELATED"/>
    <property type="match status" value="1"/>
</dbReference>
<dbReference type="Gene3D" id="2.60.40.150">
    <property type="entry name" value="C2 domain"/>
    <property type="match status" value="1"/>
</dbReference>
<evidence type="ECO:0000259" key="1">
    <source>
        <dbReference type="PROSITE" id="PS50004"/>
    </source>
</evidence>
<dbReference type="GO" id="GO:0008289">
    <property type="term" value="F:lipid binding"/>
    <property type="evidence" value="ECO:0007669"/>
    <property type="project" value="InterPro"/>
</dbReference>
<name>A0A7S1UYY2_9STRA</name>
<dbReference type="InterPro" id="IPR035892">
    <property type="entry name" value="C2_domain_sf"/>
</dbReference>
<organism evidence="2">
    <name type="scientific">Grammatophora oceanica</name>
    <dbReference type="NCBI Taxonomy" id="210454"/>
    <lineage>
        <taxon>Eukaryota</taxon>
        <taxon>Sar</taxon>
        <taxon>Stramenopiles</taxon>
        <taxon>Ochrophyta</taxon>
        <taxon>Bacillariophyta</taxon>
        <taxon>Fragilariophyceae</taxon>
        <taxon>Fragilariophycidae</taxon>
        <taxon>Rhabdonematales</taxon>
        <taxon>Grammatophoraceae</taxon>
        <taxon>Grammatophora</taxon>
    </lineage>
</organism>
<proteinExistence type="predicted"/>
<feature type="domain" description="C2" evidence="1">
    <location>
        <begin position="1"/>
        <end position="113"/>
    </location>
</feature>
<dbReference type="InterPro" id="IPR000008">
    <property type="entry name" value="C2_dom"/>
</dbReference>
<dbReference type="EMBL" id="HBGK01019410">
    <property type="protein sequence ID" value="CAD9280929.1"/>
    <property type="molecule type" value="Transcribed_RNA"/>
</dbReference>
<sequence>MTATLTVYLDKITNLCDGDTLGKSDPYVKFELEQDNMLFDKDFGDQKSTKKKDELNPEYGETFTFELPSNLGLNNMVLTCKVMDDDMLMDDKIGQCKIKLEDLDLGSDELGVDRVVDNNWFCKDARIYLKLKYETD</sequence>
<gene>
    <name evidence="2" type="ORF">GOCE00092_LOCUS9839</name>
</gene>
<dbReference type="Pfam" id="PF00168">
    <property type="entry name" value="C2"/>
    <property type="match status" value="1"/>
</dbReference>
<protein>
    <recommendedName>
        <fullName evidence="1">C2 domain-containing protein</fullName>
    </recommendedName>
</protein>